<organism evidence="6 7">
    <name type="scientific">Mortierella polycephala</name>
    <dbReference type="NCBI Taxonomy" id="41804"/>
    <lineage>
        <taxon>Eukaryota</taxon>
        <taxon>Fungi</taxon>
        <taxon>Fungi incertae sedis</taxon>
        <taxon>Mucoromycota</taxon>
        <taxon>Mortierellomycotina</taxon>
        <taxon>Mortierellomycetes</taxon>
        <taxon>Mortierellales</taxon>
        <taxon>Mortierellaceae</taxon>
        <taxon>Mortierella</taxon>
    </lineage>
</organism>
<comment type="similarity">
    <text evidence="1">Belongs to the CCM1 family.</text>
</comment>
<dbReference type="InterPro" id="IPR002885">
    <property type="entry name" value="PPR_rpt"/>
</dbReference>
<feature type="compositionally biased region" description="Basic residues" evidence="5">
    <location>
        <begin position="450"/>
        <end position="460"/>
    </location>
</feature>
<comment type="caution">
    <text evidence="6">The sequence shown here is derived from an EMBL/GenBank/DDBJ whole genome shotgun (WGS) entry which is preliminary data.</text>
</comment>
<reference evidence="6" key="1">
    <citation type="journal article" date="2020" name="Fungal Divers.">
        <title>Resolving the Mortierellaceae phylogeny through synthesis of multi-gene phylogenetics and phylogenomics.</title>
        <authorList>
            <person name="Vandepol N."/>
            <person name="Liber J."/>
            <person name="Desiro A."/>
            <person name="Na H."/>
            <person name="Kennedy M."/>
            <person name="Barry K."/>
            <person name="Grigoriev I.V."/>
            <person name="Miller A.N."/>
            <person name="O'Donnell K."/>
            <person name="Stajich J.E."/>
            <person name="Bonito G."/>
        </authorList>
    </citation>
    <scope>NUCLEOTIDE SEQUENCE</scope>
    <source>
        <strain evidence="6">KOD948</strain>
    </source>
</reference>
<dbReference type="EMBL" id="JAAAJA010000616">
    <property type="protein sequence ID" value="KAG0251135.1"/>
    <property type="molecule type" value="Genomic_DNA"/>
</dbReference>
<sequence length="534" mass="59753">MHYNYLSQLQSLHGTILVTRRDTRALFLALGREPKSRSNLEQLLRIAMDMIWLDKKERQRKRRRMAPVSLTPTAAAGVATAPSAPSTLAGTEARSEGFIYNGSTADQYPVHHRHHSRADDYHGLRVSEYTILMNWIGTVTNLPSIEESNGVGFNGAIASSSSTPGDQQMQQQQSREHQHSRRRQAHSDLRRPITVEDPVERAWAIWQDFLLTGMKPDVVLYTALIDMLLKANKFSKADQIWNHMHHQTGNTSTITVTGAASSGVMPIVDTAGGALVARTLSRGAFASKTNTVADQESHDKMHQHHLRSLNQSRQRPSIYQFKNKNVSGGHGNAVGGDSHVAVPNVQTLSVLMQNHVRYRDLEGVAETYKKLLQQPQQNQQRQPQLHHDQQRGVNNVLLNQVLTVLIDLRENKAAREIYATMKASTSEHEERLTNEGQVNDGRVSSYTRPLHHMTHQRRSAWKQGTKDRPLTKSTASTAGTAAAGTGSTNALSSMIQPDETTHRLMLQLARQEQDAELESQILDELYPFEKPPCL</sequence>
<feature type="compositionally biased region" description="Polar residues" evidence="5">
    <location>
        <begin position="157"/>
        <end position="166"/>
    </location>
</feature>
<evidence type="ECO:0000256" key="5">
    <source>
        <dbReference type="SAM" id="MobiDB-lite"/>
    </source>
</evidence>
<dbReference type="Gene3D" id="1.25.40.10">
    <property type="entry name" value="Tetratricopeptide repeat domain"/>
    <property type="match status" value="1"/>
</dbReference>
<keyword evidence="7" id="KW-1185">Reference proteome</keyword>
<protein>
    <submittedName>
        <fullName evidence="6">Uncharacterized protein</fullName>
    </submittedName>
</protein>
<dbReference type="PANTHER" id="PTHR47447">
    <property type="entry name" value="OS03G0856100 PROTEIN"/>
    <property type="match status" value="1"/>
</dbReference>
<evidence type="ECO:0000313" key="7">
    <source>
        <dbReference type="Proteomes" id="UP000726737"/>
    </source>
</evidence>
<dbReference type="PANTHER" id="PTHR47447:SF17">
    <property type="entry name" value="OS12G0638900 PROTEIN"/>
    <property type="match status" value="1"/>
</dbReference>
<dbReference type="AlphaFoldDB" id="A0A9P6PQX6"/>
<name>A0A9P6PQX6_9FUNG</name>
<evidence type="ECO:0000256" key="2">
    <source>
        <dbReference type="ARBA" id="ARBA00022737"/>
    </source>
</evidence>
<comment type="function">
    <text evidence="3">Regulates mitochondrial small subunit maturation by controlling 15S rRNA 5'-end processing. Localizes to the 5' precursor of the 15S rRNA in a position that is subsequently occupied by mS47 in the mature yeast mtSSU. Uses structure and sequence-specific RNA recognition, binding to a single-stranded region of the precursor and specifically recognizing bases -6 to -1. The exchange of Ccm1 for mS47 is coupled to the irreversible removal of precursor rRNA that is accompanied by conformational changes of the mitoribosomal proteins uS5m and mS26. These conformational changes signal completion of 5'-end rRNA processing through protection of the mature 5'-end of the 15S rRNA and stabilization of mS47. The removal of the 5' precursor together with the dissociation of Ccm1 may be catalyzed by the 5'-3' exoribonuclease Pet127. Involved in the specific removal of group I introns in mitochondrial encoded transcripts.</text>
</comment>
<dbReference type="InterPro" id="IPR011990">
    <property type="entry name" value="TPR-like_helical_dom_sf"/>
</dbReference>
<keyword evidence="2" id="KW-0677">Repeat</keyword>
<dbReference type="Proteomes" id="UP000726737">
    <property type="component" value="Unassembled WGS sequence"/>
</dbReference>
<evidence type="ECO:0000256" key="3">
    <source>
        <dbReference type="ARBA" id="ARBA00044493"/>
    </source>
</evidence>
<feature type="region of interest" description="Disordered" evidence="5">
    <location>
        <begin position="153"/>
        <end position="193"/>
    </location>
</feature>
<feature type="compositionally biased region" description="Low complexity" evidence="5">
    <location>
        <begin position="473"/>
        <end position="488"/>
    </location>
</feature>
<evidence type="ECO:0000256" key="1">
    <source>
        <dbReference type="ARBA" id="ARBA00006192"/>
    </source>
</evidence>
<accession>A0A9P6PQX6</accession>
<feature type="region of interest" description="Disordered" evidence="5">
    <location>
        <begin position="450"/>
        <end position="492"/>
    </location>
</feature>
<proteinExistence type="inferred from homology"/>
<comment type="subunit">
    <text evidence="4">Binds to mitochondrial small subunit 15S rRNA.</text>
</comment>
<gene>
    <name evidence="6" type="ORF">BG011_007812</name>
</gene>
<evidence type="ECO:0000256" key="4">
    <source>
        <dbReference type="ARBA" id="ARBA00044511"/>
    </source>
</evidence>
<evidence type="ECO:0000313" key="6">
    <source>
        <dbReference type="EMBL" id="KAG0251135.1"/>
    </source>
</evidence>
<dbReference type="OrthoDB" id="185373at2759"/>
<dbReference type="NCBIfam" id="TIGR00756">
    <property type="entry name" value="PPR"/>
    <property type="match status" value="1"/>
</dbReference>